<dbReference type="EMBL" id="JAWJZY010000006">
    <property type="protein sequence ID" value="MEE8659642.1"/>
    <property type="molecule type" value="Genomic_DNA"/>
</dbReference>
<comment type="caution">
    <text evidence="2">The sequence shown here is derived from an EMBL/GenBank/DDBJ whole genome shotgun (WGS) entry which is preliminary data.</text>
</comment>
<evidence type="ECO:0000256" key="1">
    <source>
        <dbReference type="SAM" id="Phobius"/>
    </source>
</evidence>
<sequence>MYFTNLADKPLRLAAIGFFVGAMIGVRSSWRSLRFHKSTAARDPQFLS</sequence>
<keyword evidence="1" id="KW-1133">Transmembrane helix</keyword>
<accession>A0ABU7U458</accession>
<organism evidence="2 3">
    <name type="scientific">Sorlinia euscelidii</name>
    <dbReference type="NCBI Taxonomy" id="3081148"/>
    <lineage>
        <taxon>Bacteria</taxon>
        <taxon>Pseudomonadati</taxon>
        <taxon>Pseudomonadota</taxon>
        <taxon>Alphaproteobacteria</taxon>
        <taxon>Acetobacterales</taxon>
        <taxon>Acetobacteraceae</taxon>
        <taxon>Sorlinia</taxon>
    </lineage>
</organism>
<gene>
    <name evidence="2" type="ORF">DOFOFD_11590</name>
</gene>
<protein>
    <submittedName>
        <fullName evidence="2">Uncharacterized protein</fullName>
    </submittedName>
</protein>
<keyword evidence="1" id="KW-0472">Membrane</keyword>
<name>A0ABU7U458_9PROT</name>
<reference evidence="2 3" key="1">
    <citation type="submission" date="2023-10" db="EMBL/GenBank/DDBJ databases">
        <title>Sorlinia euscelidii gen. nov., sp. nov., an acetic acid bacteria isolated from the gut of Euscelidius variegatus emitter.</title>
        <authorList>
            <person name="Michoud G."/>
            <person name="Marasco R."/>
            <person name="Seferji K."/>
            <person name="Gonella E."/>
            <person name="Garuglieri E."/>
            <person name="Alma A."/>
            <person name="Mapelli F."/>
            <person name="Borin S."/>
            <person name="Daffonchio D."/>
            <person name="Crotti E."/>
        </authorList>
    </citation>
    <scope>NUCLEOTIDE SEQUENCE [LARGE SCALE GENOMIC DNA]</scope>
    <source>
        <strain evidence="2 3">EV16P</strain>
    </source>
</reference>
<keyword evidence="3" id="KW-1185">Reference proteome</keyword>
<proteinExistence type="predicted"/>
<keyword evidence="1" id="KW-0812">Transmembrane</keyword>
<evidence type="ECO:0000313" key="2">
    <source>
        <dbReference type="EMBL" id="MEE8659642.1"/>
    </source>
</evidence>
<feature type="transmembrane region" description="Helical" evidence="1">
    <location>
        <begin position="12"/>
        <end position="30"/>
    </location>
</feature>
<evidence type="ECO:0000313" key="3">
    <source>
        <dbReference type="Proteomes" id="UP001312908"/>
    </source>
</evidence>
<dbReference type="Proteomes" id="UP001312908">
    <property type="component" value="Unassembled WGS sequence"/>
</dbReference>